<feature type="compositionally biased region" description="Basic and acidic residues" evidence="7">
    <location>
        <begin position="956"/>
        <end position="974"/>
    </location>
</feature>
<reference evidence="10" key="1">
    <citation type="journal article" date="2021" name="Nat. Commun.">
        <title>Genetic determinants of endophytism in the Arabidopsis root mycobiome.</title>
        <authorList>
            <person name="Mesny F."/>
            <person name="Miyauchi S."/>
            <person name="Thiergart T."/>
            <person name="Pickel B."/>
            <person name="Atanasova L."/>
            <person name="Karlsson M."/>
            <person name="Huettel B."/>
            <person name="Barry K.W."/>
            <person name="Haridas S."/>
            <person name="Chen C."/>
            <person name="Bauer D."/>
            <person name="Andreopoulos W."/>
            <person name="Pangilinan J."/>
            <person name="LaButti K."/>
            <person name="Riley R."/>
            <person name="Lipzen A."/>
            <person name="Clum A."/>
            <person name="Drula E."/>
            <person name="Henrissat B."/>
            <person name="Kohler A."/>
            <person name="Grigoriev I.V."/>
            <person name="Martin F.M."/>
            <person name="Hacquard S."/>
        </authorList>
    </citation>
    <scope>NUCLEOTIDE SEQUENCE</scope>
    <source>
        <strain evidence="10">MPI-SDFR-AT-0120</strain>
    </source>
</reference>
<organism evidence="10 11">
    <name type="scientific">Paraphoma chrysanthemicola</name>
    <dbReference type="NCBI Taxonomy" id="798071"/>
    <lineage>
        <taxon>Eukaryota</taxon>
        <taxon>Fungi</taxon>
        <taxon>Dikarya</taxon>
        <taxon>Ascomycota</taxon>
        <taxon>Pezizomycotina</taxon>
        <taxon>Dothideomycetes</taxon>
        <taxon>Pleosporomycetidae</taxon>
        <taxon>Pleosporales</taxon>
        <taxon>Pleosporineae</taxon>
        <taxon>Phaeosphaeriaceae</taxon>
        <taxon>Paraphoma</taxon>
    </lineage>
</organism>
<evidence type="ECO:0000259" key="8">
    <source>
        <dbReference type="PROSITE" id="PS50048"/>
    </source>
</evidence>
<proteinExistence type="predicted"/>
<dbReference type="Pfam" id="PF04082">
    <property type="entry name" value="Fungal_trans"/>
    <property type="match status" value="1"/>
</dbReference>
<dbReference type="SUPFAM" id="SSF57667">
    <property type="entry name" value="beta-beta-alpha zinc fingers"/>
    <property type="match status" value="1"/>
</dbReference>
<evidence type="ECO:0000256" key="4">
    <source>
        <dbReference type="ARBA" id="ARBA00023163"/>
    </source>
</evidence>
<dbReference type="GO" id="GO:0008270">
    <property type="term" value="F:zinc ion binding"/>
    <property type="evidence" value="ECO:0007669"/>
    <property type="project" value="UniProtKB-KW"/>
</dbReference>
<dbReference type="CDD" id="cd00067">
    <property type="entry name" value="GAL4"/>
    <property type="match status" value="1"/>
</dbReference>
<protein>
    <submittedName>
        <fullName evidence="10">Uncharacterized protein</fullName>
    </submittedName>
</protein>
<dbReference type="AlphaFoldDB" id="A0A8K0VZC7"/>
<evidence type="ECO:0000313" key="10">
    <source>
        <dbReference type="EMBL" id="KAH7088225.1"/>
    </source>
</evidence>
<dbReference type="InterPro" id="IPR013087">
    <property type="entry name" value="Znf_C2H2_type"/>
</dbReference>
<dbReference type="GO" id="GO:0000981">
    <property type="term" value="F:DNA-binding transcription factor activity, RNA polymerase II-specific"/>
    <property type="evidence" value="ECO:0007669"/>
    <property type="project" value="InterPro"/>
</dbReference>
<keyword evidence="3" id="KW-0805">Transcription regulation</keyword>
<dbReference type="InterPro" id="IPR036864">
    <property type="entry name" value="Zn2-C6_fun-type_DNA-bd_sf"/>
</dbReference>
<feature type="domain" description="C2H2-type" evidence="9">
    <location>
        <begin position="6"/>
        <end position="28"/>
    </location>
</feature>
<dbReference type="SMART" id="SM00355">
    <property type="entry name" value="ZnF_C2H2"/>
    <property type="match status" value="2"/>
</dbReference>
<dbReference type="PROSITE" id="PS50048">
    <property type="entry name" value="ZN2_CY6_FUNGAL_2"/>
    <property type="match status" value="1"/>
</dbReference>
<evidence type="ECO:0000256" key="3">
    <source>
        <dbReference type="ARBA" id="ARBA00023015"/>
    </source>
</evidence>
<feature type="domain" description="Zn(2)-C6 fungal-type" evidence="8">
    <location>
        <begin position="72"/>
        <end position="101"/>
    </location>
</feature>
<dbReference type="GO" id="GO:0006351">
    <property type="term" value="P:DNA-templated transcription"/>
    <property type="evidence" value="ECO:0007669"/>
    <property type="project" value="InterPro"/>
</dbReference>
<sequence length="974" mass="107397">METGSNTCMRCNRTFKRLEHLKRHERIHDNYGRFPCSTCDKVFTRSDVLRRHEAVHIAALTPEGPDTGTKRACTECAKARERCTKSHPCQRCLTKSLLCIYPQSRSNARAQGRLQSHDQMVQLSAVAVTQASDLRTQPVVAESVPAASDHSSGILAPNEQPGASGPYEMQHSGPFDVPGMGISNHSSNHILQPDMDFSLNWLPNDDSISIDYDNILGLGIGSLGLFPPTTASISPLDVATPPGVGLMGSNIYSQAQSQVRYASRVTAPWQMTSTDTPSGRNSGMVSQLKLTRSEPGGLYATSSNGARMPCTIRGRRSSRLVPTATPLKPLADLMDNRPEAADNVGFPDTSQIALERDFAPSGTHAPSEPIIGPIMYENLLWQFGKLCLNDHNVFPRFNSANFPSLAALNLFAMLYFDNFDPIVPIVHHCVVSLHDHWILALAICAVGCQYAEADEFSNCVEPLHLMLHRALKIELDGWEAYSKGENSHEIAVAQALSLNQIGLLYFGSARLLKLASGQHGVLVELVRSSGFLNASLSMGGTNRTTSDHDLSITWRRALLTECKRRIGYTVWLLDCMSVYHHSNRPLMRPDMGECSLPNDMLWATTNSDDFAMLPELAHNVPSLSTAVTQLFRDKQARPDLSQFSHVILLHGVYREIFQLKDCFARPLGKWVPSMQQALDERNARKNTTVLDANGQSLLSSWRNAALDCVDVLHWAANATIALQAGAEHPTVMHLHFSRTVLLAPFDQIQTLATSIASVSPNFVLAGTDAFSGQQITEAEHDVLHWAQRDQYKARLAVLHCGCLFWHVRRYSCKAFYEPHAVYLATLMMWAYSSYAARARKESNLNPSANENGGHAGDTYSTPQNAEDRPSPMSDIDVMPTFIHLDRPNDDEMVQLFVLSGGPSNMNAHISGVGDLYSSRGPARVLREGRKILGSVSTAWGRTKKYIALLQALEKVSSGRDPQDTETPSDHAHQT</sequence>
<dbReference type="PROSITE" id="PS50157">
    <property type="entry name" value="ZINC_FINGER_C2H2_2"/>
    <property type="match status" value="2"/>
</dbReference>
<keyword evidence="6" id="KW-0863">Zinc-finger</keyword>
<feature type="region of interest" description="Disordered" evidence="7">
    <location>
        <begin position="843"/>
        <end position="872"/>
    </location>
</feature>
<evidence type="ECO:0000256" key="5">
    <source>
        <dbReference type="ARBA" id="ARBA00023242"/>
    </source>
</evidence>
<dbReference type="EMBL" id="JAGMVJ010000008">
    <property type="protein sequence ID" value="KAH7088225.1"/>
    <property type="molecule type" value="Genomic_DNA"/>
</dbReference>
<keyword evidence="5" id="KW-0539">Nucleus</keyword>
<dbReference type="SUPFAM" id="SSF57701">
    <property type="entry name" value="Zn2/Cys6 DNA-binding domain"/>
    <property type="match status" value="1"/>
</dbReference>
<evidence type="ECO:0000256" key="2">
    <source>
        <dbReference type="ARBA" id="ARBA00022833"/>
    </source>
</evidence>
<comment type="caution">
    <text evidence="10">The sequence shown here is derived from an EMBL/GenBank/DDBJ whole genome shotgun (WGS) entry which is preliminary data.</text>
</comment>
<dbReference type="Gene3D" id="4.10.240.10">
    <property type="entry name" value="Zn(2)-C6 fungal-type DNA-binding domain"/>
    <property type="match status" value="1"/>
</dbReference>
<dbReference type="PANTHER" id="PTHR47660:SF7">
    <property type="entry name" value="TRANSCRIPTION FACTOR WITH C2H2 AND ZN(2)-CYS(6) DNA BINDING DOMAIN (EUROFUNG)"/>
    <property type="match status" value="1"/>
</dbReference>
<dbReference type="Gene3D" id="3.30.160.60">
    <property type="entry name" value="Classic Zinc Finger"/>
    <property type="match status" value="1"/>
</dbReference>
<dbReference type="Pfam" id="PF00096">
    <property type="entry name" value="zf-C2H2"/>
    <property type="match status" value="2"/>
</dbReference>
<accession>A0A8K0VZC7</accession>
<evidence type="ECO:0000256" key="6">
    <source>
        <dbReference type="PROSITE-ProRule" id="PRU00042"/>
    </source>
</evidence>
<dbReference type="InterPro" id="IPR001138">
    <property type="entry name" value="Zn2Cys6_DnaBD"/>
</dbReference>
<feature type="domain" description="C2H2-type" evidence="9">
    <location>
        <begin position="34"/>
        <end position="56"/>
    </location>
</feature>
<evidence type="ECO:0000259" key="9">
    <source>
        <dbReference type="PROSITE" id="PS50157"/>
    </source>
</evidence>
<feature type="region of interest" description="Disordered" evidence="7">
    <location>
        <begin position="955"/>
        <end position="974"/>
    </location>
</feature>
<dbReference type="CDD" id="cd12148">
    <property type="entry name" value="fungal_TF_MHR"/>
    <property type="match status" value="1"/>
</dbReference>
<dbReference type="Proteomes" id="UP000813461">
    <property type="component" value="Unassembled WGS sequence"/>
</dbReference>
<feature type="region of interest" description="Disordered" evidence="7">
    <location>
        <begin position="142"/>
        <end position="175"/>
    </location>
</feature>
<dbReference type="Pfam" id="PF00172">
    <property type="entry name" value="Zn_clus"/>
    <property type="match status" value="1"/>
</dbReference>
<dbReference type="PROSITE" id="PS00463">
    <property type="entry name" value="ZN2_CY6_FUNGAL_1"/>
    <property type="match status" value="1"/>
</dbReference>
<evidence type="ECO:0000256" key="1">
    <source>
        <dbReference type="ARBA" id="ARBA00022723"/>
    </source>
</evidence>
<dbReference type="InterPro" id="IPR036236">
    <property type="entry name" value="Znf_C2H2_sf"/>
</dbReference>
<keyword evidence="2" id="KW-0862">Zinc</keyword>
<dbReference type="OrthoDB" id="654211at2759"/>
<evidence type="ECO:0000313" key="11">
    <source>
        <dbReference type="Proteomes" id="UP000813461"/>
    </source>
</evidence>
<keyword evidence="11" id="KW-1185">Reference proteome</keyword>
<keyword evidence="4" id="KW-0804">Transcription</keyword>
<name>A0A8K0VZC7_9PLEO</name>
<keyword evidence="1" id="KW-0479">Metal-binding</keyword>
<dbReference type="PROSITE" id="PS00028">
    <property type="entry name" value="ZINC_FINGER_C2H2_1"/>
    <property type="match status" value="2"/>
</dbReference>
<dbReference type="SMART" id="SM00066">
    <property type="entry name" value="GAL4"/>
    <property type="match status" value="1"/>
</dbReference>
<gene>
    <name evidence="10" type="ORF">FB567DRAFT_333648</name>
</gene>
<dbReference type="PANTHER" id="PTHR47660">
    <property type="entry name" value="TRANSCRIPTION FACTOR WITH C2H2 AND ZN(2)-CYS(6) DNA BINDING DOMAIN (EUROFUNG)-RELATED-RELATED"/>
    <property type="match status" value="1"/>
</dbReference>
<evidence type="ECO:0000256" key="7">
    <source>
        <dbReference type="SAM" id="MobiDB-lite"/>
    </source>
</evidence>
<dbReference type="InterPro" id="IPR007219">
    <property type="entry name" value="XnlR_reg_dom"/>
</dbReference>
<dbReference type="GO" id="GO:0003677">
    <property type="term" value="F:DNA binding"/>
    <property type="evidence" value="ECO:0007669"/>
    <property type="project" value="InterPro"/>
</dbReference>